<dbReference type="InterPro" id="IPR058248">
    <property type="entry name" value="Lxx211020-like"/>
</dbReference>
<keyword evidence="1" id="KW-0732">Signal</keyword>
<dbReference type="RefSeq" id="WP_043868629.1">
    <property type="nucleotide sequence ID" value="NZ_CP004393.1"/>
</dbReference>
<dbReference type="InterPro" id="IPR036182">
    <property type="entry name" value="PCuAC_sf"/>
</dbReference>
<feature type="chain" id="PRO_5002101786" description="Copper-binding protein" evidence="1">
    <location>
        <begin position="22"/>
        <end position="155"/>
    </location>
</feature>
<dbReference type="HOGENOM" id="CLU_100939_2_0_5"/>
<dbReference type="PANTHER" id="PTHR36302">
    <property type="entry name" value="BLR7088 PROTEIN"/>
    <property type="match status" value="1"/>
</dbReference>
<dbReference type="InterPro" id="IPR007410">
    <property type="entry name" value="LpqE-like"/>
</dbReference>
<evidence type="ECO:0008006" key="4">
    <source>
        <dbReference type="Google" id="ProtNLM"/>
    </source>
</evidence>
<dbReference type="Gene3D" id="2.60.40.1890">
    <property type="entry name" value="PCu(A)C copper chaperone"/>
    <property type="match status" value="1"/>
</dbReference>
<feature type="signal peptide" evidence="1">
    <location>
        <begin position="1"/>
        <end position="21"/>
    </location>
</feature>
<accession>A0A0B5DZF3</accession>
<name>A0A0B5DZF3_9RHOB</name>
<dbReference type="AlphaFoldDB" id="A0A0B5DZF3"/>
<gene>
    <name evidence="2" type="ORF">P73_0867</name>
</gene>
<evidence type="ECO:0000313" key="2">
    <source>
        <dbReference type="EMBL" id="AJE45582.1"/>
    </source>
</evidence>
<keyword evidence="3" id="KW-1185">Reference proteome</keyword>
<reference evidence="2 3" key="1">
    <citation type="journal article" date="2014" name="Int. J. Syst. Evol. Microbiol.">
        <title>Celeribacter indicus sp. nov., a polycyclic aromatic hydrocarbon-degrading bacterium from deep-sea sediment and reclassification of Huaishuia halophila as Celeribacter halophilus comb. nov.</title>
        <authorList>
            <person name="Lai Q."/>
            <person name="Cao J."/>
            <person name="Yuan J."/>
            <person name="Li F."/>
            <person name="Shao Z."/>
        </authorList>
    </citation>
    <scope>NUCLEOTIDE SEQUENCE [LARGE SCALE GENOMIC DNA]</scope>
    <source>
        <strain evidence="2">P73</strain>
    </source>
</reference>
<dbReference type="SUPFAM" id="SSF110087">
    <property type="entry name" value="DR1885-like metal-binding protein"/>
    <property type="match status" value="1"/>
</dbReference>
<dbReference type="PANTHER" id="PTHR36302:SF1">
    <property type="entry name" value="COPPER CHAPERONE PCU(A)C"/>
    <property type="match status" value="1"/>
</dbReference>
<dbReference type="EMBL" id="CP004393">
    <property type="protein sequence ID" value="AJE45582.1"/>
    <property type="molecule type" value="Genomic_DNA"/>
</dbReference>
<organism evidence="2 3">
    <name type="scientific">Celeribacter indicus</name>
    <dbReference type="NCBI Taxonomy" id="1208324"/>
    <lineage>
        <taxon>Bacteria</taxon>
        <taxon>Pseudomonadati</taxon>
        <taxon>Pseudomonadota</taxon>
        <taxon>Alphaproteobacteria</taxon>
        <taxon>Rhodobacterales</taxon>
        <taxon>Roseobacteraceae</taxon>
        <taxon>Celeribacter</taxon>
    </lineage>
</organism>
<evidence type="ECO:0000256" key="1">
    <source>
        <dbReference type="SAM" id="SignalP"/>
    </source>
</evidence>
<proteinExistence type="predicted"/>
<protein>
    <recommendedName>
        <fullName evidence="4">Copper-binding protein</fullName>
    </recommendedName>
</protein>
<dbReference type="Pfam" id="PF04314">
    <property type="entry name" value="PCuAC"/>
    <property type="match status" value="1"/>
</dbReference>
<dbReference type="KEGG" id="cid:P73_0867"/>
<sequence length="155" mass="16079">MLKTTLLAGLSALALAAPALADITISDAYARSAGAMAKTGAAFFTIGNDGDAPDRLVAAHSEVARVTELHTHKDMGDGVVKMMPVPEGFEVPAHGTHALARGGDHVMFMGLDGPLEQGDTVTVTLTFETAGDITVEIPVDLERGAGEAMPQHHDH</sequence>
<dbReference type="Proteomes" id="UP000031521">
    <property type="component" value="Chromosome"/>
</dbReference>
<dbReference type="OrthoDB" id="9796962at2"/>
<dbReference type="STRING" id="1208324.P73_0867"/>
<evidence type="ECO:0000313" key="3">
    <source>
        <dbReference type="Proteomes" id="UP000031521"/>
    </source>
</evidence>